<dbReference type="Pfam" id="PF13460">
    <property type="entry name" value="NAD_binding_10"/>
    <property type="match status" value="1"/>
</dbReference>
<proteinExistence type="predicted"/>
<reference evidence="2 3" key="1">
    <citation type="submission" date="2017-05" db="EMBL/GenBank/DDBJ databases">
        <title>Complete and WGS of Bordetella genogroups.</title>
        <authorList>
            <person name="Spilker T."/>
            <person name="LiPuma J."/>
        </authorList>
    </citation>
    <scope>NUCLEOTIDE SEQUENCE [LARGE SCALE GENOMIC DNA]</scope>
    <source>
        <strain evidence="2 3">AU17610</strain>
    </source>
</reference>
<feature type="domain" description="NAD(P)-binding" evidence="1">
    <location>
        <begin position="10"/>
        <end position="150"/>
    </location>
</feature>
<dbReference type="EMBL" id="NEVL01000004">
    <property type="protein sequence ID" value="OZI32794.1"/>
    <property type="molecule type" value="Genomic_DNA"/>
</dbReference>
<evidence type="ECO:0000313" key="2">
    <source>
        <dbReference type="EMBL" id="OZI32794.1"/>
    </source>
</evidence>
<comment type="caution">
    <text evidence="2">The sequence shown here is derived from an EMBL/GenBank/DDBJ whole genome shotgun (WGS) entry which is preliminary data.</text>
</comment>
<dbReference type="GO" id="GO:0044877">
    <property type="term" value="F:protein-containing complex binding"/>
    <property type="evidence" value="ECO:0007669"/>
    <property type="project" value="TreeGrafter"/>
</dbReference>
<sequence length="305" mass="33462">MAARRVLVLGARGLVGERLVSQLLYAGAEVFAATRGTPPPSRERLTWFNMEAQASLAALEASGGCDTAISVLGIWLLPQYFASLQALGVKRVVSISSTSRFTKTESGSAKEREVVRLLQDGEEQLRRWAEASGIEYVILRPTLIYGDGRDKNITQIARFIRKFGFFPVIGAASGRRQPIHAKDVAGACLAAAMADTLPVREFQIAGDEVLPYHEMVARVFQAMGKKPRIVRVPQGLFHTAIRCARLLPRFRHFTPDMANRMAADMVFDTSDARAVLGHAPRRFSLESSDLPWNVGEADAAGPRAR</sequence>
<organism evidence="2 3">
    <name type="scientific">Bordetella genomosp. 1</name>
    <dbReference type="NCBI Taxonomy" id="1395607"/>
    <lineage>
        <taxon>Bacteria</taxon>
        <taxon>Pseudomonadati</taxon>
        <taxon>Pseudomonadota</taxon>
        <taxon>Betaproteobacteria</taxon>
        <taxon>Burkholderiales</taxon>
        <taxon>Alcaligenaceae</taxon>
        <taxon>Bordetella</taxon>
    </lineage>
</organism>
<dbReference type="InterPro" id="IPR051207">
    <property type="entry name" value="ComplexI_NDUFA9_subunit"/>
</dbReference>
<dbReference type="AlphaFoldDB" id="A0A261S5Y9"/>
<dbReference type="RefSeq" id="WP_094827790.1">
    <property type="nucleotide sequence ID" value="NZ_NEVL01000004.1"/>
</dbReference>
<dbReference type="Proteomes" id="UP000217005">
    <property type="component" value="Unassembled WGS sequence"/>
</dbReference>
<protein>
    <submittedName>
        <fullName evidence="2">Epimerase</fullName>
    </submittedName>
</protein>
<evidence type="ECO:0000259" key="1">
    <source>
        <dbReference type="Pfam" id="PF13460"/>
    </source>
</evidence>
<dbReference type="InterPro" id="IPR036291">
    <property type="entry name" value="NAD(P)-bd_dom_sf"/>
</dbReference>
<evidence type="ECO:0000313" key="3">
    <source>
        <dbReference type="Proteomes" id="UP000217005"/>
    </source>
</evidence>
<accession>A0A261S5Y9</accession>
<gene>
    <name evidence="2" type="ORF">CEG14_18050</name>
</gene>
<dbReference type="PANTHER" id="PTHR12126">
    <property type="entry name" value="NADH-UBIQUINONE OXIDOREDUCTASE 39 KDA SUBUNIT-RELATED"/>
    <property type="match status" value="1"/>
</dbReference>
<dbReference type="SUPFAM" id="SSF51735">
    <property type="entry name" value="NAD(P)-binding Rossmann-fold domains"/>
    <property type="match status" value="1"/>
</dbReference>
<name>A0A261S5Y9_9BORD</name>
<dbReference type="Gene3D" id="3.40.50.720">
    <property type="entry name" value="NAD(P)-binding Rossmann-like Domain"/>
    <property type="match status" value="1"/>
</dbReference>
<dbReference type="OrthoDB" id="5565437at2"/>
<dbReference type="InterPro" id="IPR016040">
    <property type="entry name" value="NAD(P)-bd_dom"/>
</dbReference>
<dbReference type="PANTHER" id="PTHR12126:SF11">
    <property type="entry name" value="NADH DEHYDROGENASE [UBIQUINONE] 1 ALPHA SUBCOMPLEX SUBUNIT 9, MITOCHONDRIAL"/>
    <property type="match status" value="1"/>
</dbReference>